<dbReference type="RefSeq" id="WP_034318704.1">
    <property type="nucleotide sequence ID" value="NZ_BAAFHN010000082.1"/>
</dbReference>
<proteinExistence type="predicted"/>
<evidence type="ECO:0000313" key="4">
    <source>
        <dbReference type="Proteomes" id="UP000029861"/>
    </source>
</evidence>
<dbReference type="AlphaFoldDB" id="A0A4V6I1M2"/>
<keyword evidence="1" id="KW-1133">Transmembrane helix</keyword>
<accession>A0A4V6I1M2</accession>
<protein>
    <submittedName>
        <fullName evidence="3">Uncharacterized protein</fullName>
    </submittedName>
</protein>
<evidence type="ECO:0000313" key="2">
    <source>
        <dbReference type="EMBL" id="GAB0173947.1"/>
    </source>
</evidence>
<dbReference type="Proteomes" id="UP000029861">
    <property type="component" value="Unassembled WGS sequence"/>
</dbReference>
<gene>
    <name evidence="3" type="ORF">LS80_010825</name>
    <name evidence="2" type="ORF">NHP164001_19690</name>
</gene>
<keyword evidence="1" id="KW-0472">Membrane</keyword>
<feature type="transmembrane region" description="Helical" evidence="1">
    <location>
        <begin position="101"/>
        <end position="123"/>
    </location>
</feature>
<reference evidence="3 4" key="1">
    <citation type="journal article" date="2014" name="Genome Announc.">
        <title>Draft genome sequences of eight enterohepatic helicobacter species isolated from both laboratory and wild rodents.</title>
        <authorList>
            <person name="Sheh A."/>
            <person name="Shen Z."/>
            <person name="Fox J.G."/>
        </authorList>
    </citation>
    <scope>NUCLEOTIDE SEQUENCE [LARGE SCALE GENOMIC DNA]</scope>
    <source>
        <strain evidence="3 4">ATCC 49310</strain>
    </source>
</reference>
<evidence type="ECO:0000256" key="1">
    <source>
        <dbReference type="SAM" id="Phobius"/>
    </source>
</evidence>
<dbReference type="Proteomes" id="UP001562457">
    <property type="component" value="Unassembled WGS sequence"/>
</dbReference>
<reference evidence="3" key="2">
    <citation type="submission" date="2018-04" db="EMBL/GenBank/DDBJ databases">
        <authorList>
            <person name="Sheh A."/>
            <person name="Shen Z."/>
            <person name="Mannion A.J."/>
            <person name="Fox J.G."/>
        </authorList>
    </citation>
    <scope>NUCLEOTIDE SEQUENCE</scope>
    <source>
        <strain evidence="3">ATCC 49310</strain>
    </source>
</reference>
<reference evidence="2 5" key="3">
    <citation type="submission" date="2024-06" db="EMBL/GenBank/DDBJ databases">
        <title>Draft genome sequence of Helicobacter trogontum NHP16-4001.</title>
        <authorList>
            <person name="Rimbara E."/>
            <person name="Suzuki M."/>
        </authorList>
    </citation>
    <scope>NUCLEOTIDE SEQUENCE [LARGE SCALE GENOMIC DNA]</scope>
    <source>
        <strain evidence="2 5">NHP16-4001</strain>
    </source>
</reference>
<evidence type="ECO:0000313" key="3">
    <source>
        <dbReference type="EMBL" id="TLD92962.1"/>
    </source>
</evidence>
<feature type="transmembrane region" description="Helical" evidence="1">
    <location>
        <begin position="6"/>
        <end position="27"/>
    </location>
</feature>
<comment type="caution">
    <text evidence="3">The sequence shown here is derived from an EMBL/GenBank/DDBJ whole genome shotgun (WGS) entry which is preliminary data.</text>
</comment>
<feature type="transmembrane region" description="Helical" evidence="1">
    <location>
        <begin position="48"/>
        <end position="81"/>
    </location>
</feature>
<dbReference type="EMBL" id="BAAFHN010000082">
    <property type="protein sequence ID" value="GAB0173947.1"/>
    <property type="molecule type" value="Genomic_DNA"/>
</dbReference>
<sequence length="125" mass="14771">MEYLKFAGSIMTLVGIFIIAVLVFYLYNRLLKISTILEDKELKTWQKMLFFSTTIIFFFMSLTIASNVVFLFLSSIVLFAIRLFSKERYEIITQFLKQRGILKGLIIWSIFMSVLNLVFNLLIEW</sequence>
<keyword evidence="5" id="KW-1185">Reference proteome</keyword>
<name>A0A4V6I1M2_9HELI</name>
<organism evidence="3 4">
    <name type="scientific">Helicobacter trogontum</name>
    <dbReference type="NCBI Taxonomy" id="50960"/>
    <lineage>
        <taxon>Bacteria</taxon>
        <taxon>Pseudomonadati</taxon>
        <taxon>Campylobacterota</taxon>
        <taxon>Epsilonproteobacteria</taxon>
        <taxon>Campylobacterales</taxon>
        <taxon>Helicobacteraceae</taxon>
        <taxon>Helicobacter</taxon>
    </lineage>
</organism>
<evidence type="ECO:0000313" key="5">
    <source>
        <dbReference type="Proteomes" id="UP001562457"/>
    </source>
</evidence>
<dbReference type="EMBL" id="JRPK02000095">
    <property type="protein sequence ID" value="TLD92962.1"/>
    <property type="molecule type" value="Genomic_DNA"/>
</dbReference>
<keyword evidence="1" id="KW-0812">Transmembrane</keyword>